<feature type="transmembrane region" description="Helical" evidence="7">
    <location>
        <begin position="118"/>
        <end position="138"/>
    </location>
</feature>
<dbReference type="Pfam" id="PF00892">
    <property type="entry name" value="EamA"/>
    <property type="match status" value="2"/>
</dbReference>
<accession>A0A2A2WNT2</accession>
<keyword evidence="3 7" id="KW-0812">Transmembrane</keyword>
<name>A0A2A2WNT2_9ACTN</name>
<comment type="caution">
    <text evidence="9">The sequence shown here is derived from an EMBL/GenBank/DDBJ whole genome shotgun (WGS) entry which is preliminary data.</text>
</comment>
<evidence type="ECO:0000313" key="10">
    <source>
        <dbReference type="Proteomes" id="UP000218810"/>
    </source>
</evidence>
<feature type="transmembrane region" description="Helical" evidence="7">
    <location>
        <begin position="285"/>
        <end position="302"/>
    </location>
</feature>
<keyword evidence="5 7" id="KW-0472">Membrane</keyword>
<reference evidence="10" key="1">
    <citation type="submission" date="2017-09" db="EMBL/GenBank/DDBJ databases">
        <authorList>
            <person name="Zhang Y."/>
            <person name="Huang X."/>
            <person name="Liu J."/>
            <person name="Lu L."/>
            <person name="Peng K."/>
        </authorList>
    </citation>
    <scope>NUCLEOTIDE SEQUENCE [LARGE SCALE GENOMIC DNA]</scope>
    <source>
        <strain evidence="10">S-XJ-1</strain>
    </source>
</reference>
<dbReference type="GO" id="GO:0016020">
    <property type="term" value="C:membrane"/>
    <property type="evidence" value="ECO:0007669"/>
    <property type="project" value="UniProtKB-SubCell"/>
</dbReference>
<evidence type="ECO:0000259" key="8">
    <source>
        <dbReference type="Pfam" id="PF00892"/>
    </source>
</evidence>
<sequence>MHSPAAPDGALTVYRSVCFARSVNRTLVAGAFVLLWSCGFVGAAWGTAETEPAGLLAWRYVITAGILLSVVTVLGSRIGRRINRRDLGRQCVLGLTAHVMFLGGLFAASAAGVDAGTAALVCSAQPLLVAAAGAVFWGDRLAPRQWSGVALGLGAVALCVGGIGDPGPAMVLPVISLLGLSCSALLERRWAPRVNLVTALTVQVCAAAVVFVTVAVLTTGLAVDPTARLVGSLAWLVVPAGLGGYGAYILALRRLGATPTSMLLYLTPPVSAVWAWAMLGDRIGAPQLIAMGLGIVAVLLAAGKPGDGDRPAADAPAPSCGGGNAGPTPPTQVPQKVT</sequence>
<feature type="transmembrane region" description="Helical" evidence="7">
    <location>
        <begin position="57"/>
        <end position="79"/>
    </location>
</feature>
<evidence type="ECO:0000256" key="3">
    <source>
        <dbReference type="ARBA" id="ARBA00022692"/>
    </source>
</evidence>
<feature type="transmembrane region" description="Helical" evidence="7">
    <location>
        <begin position="229"/>
        <end position="250"/>
    </location>
</feature>
<dbReference type="PANTHER" id="PTHR32322">
    <property type="entry name" value="INNER MEMBRANE TRANSPORTER"/>
    <property type="match status" value="1"/>
</dbReference>
<dbReference type="EMBL" id="NTGA01000019">
    <property type="protein sequence ID" value="PAY22876.1"/>
    <property type="molecule type" value="Genomic_DNA"/>
</dbReference>
<gene>
    <name evidence="9" type="ORF">CEY15_11145</name>
</gene>
<proteinExistence type="inferred from homology"/>
<evidence type="ECO:0000313" key="9">
    <source>
        <dbReference type="EMBL" id="PAY22876.1"/>
    </source>
</evidence>
<evidence type="ECO:0000256" key="1">
    <source>
        <dbReference type="ARBA" id="ARBA00004141"/>
    </source>
</evidence>
<keyword evidence="4 7" id="KW-1133">Transmembrane helix</keyword>
<dbReference type="AlphaFoldDB" id="A0A2A2WNT2"/>
<evidence type="ECO:0000256" key="4">
    <source>
        <dbReference type="ARBA" id="ARBA00022989"/>
    </source>
</evidence>
<feature type="transmembrane region" description="Helical" evidence="7">
    <location>
        <begin position="26"/>
        <end position="45"/>
    </location>
</feature>
<keyword evidence="10" id="KW-1185">Reference proteome</keyword>
<feature type="transmembrane region" description="Helical" evidence="7">
    <location>
        <begin position="91"/>
        <end position="112"/>
    </location>
</feature>
<feature type="transmembrane region" description="Helical" evidence="7">
    <location>
        <begin position="169"/>
        <end position="186"/>
    </location>
</feature>
<dbReference type="SUPFAM" id="SSF103481">
    <property type="entry name" value="Multidrug resistance efflux transporter EmrE"/>
    <property type="match status" value="2"/>
</dbReference>
<feature type="domain" description="EamA" evidence="8">
    <location>
        <begin position="184"/>
        <end position="301"/>
    </location>
</feature>
<dbReference type="OrthoDB" id="9809509at2"/>
<feature type="region of interest" description="Disordered" evidence="6">
    <location>
        <begin position="306"/>
        <end position="338"/>
    </location>
</feature>
<evidence type="ECO:0000256" key="7">
    <source>
        <dbReference type="SAM" id="Phobius"/>
    </source>
</evidence>
<comment type="similarity">
    <text evidence="2">Belongs to the EamA transporter family.</text>
</comment>
<evidence type="ECO:0000256" key="6">
    <source>
        <dbReference type="SAM" id="MobiDB-lite"/>
    </source>
</evidence>
<evidence type="ECO:0000256" key="5">
    <source>
        <dbReference type="ARBA" id="ARBA00023136"/>
    </source>
</evidence>
<feature type="transmembrane region" description="Helical" evidence="7">
    <location>
        <begin position="262"/>
        <end position="279"/>
    </location>
</feature>
<dbReference type="InterPro" id="IPR037185">
    <property type="entry name" value="EmrE-like"/>
</dbReference>
<dbReference type="InterPro" id="IPR000620">
    <property type="entry name" value="EamA_dom"/>
</dbReference>
<evidence type="ECO:0000256" key="2">
    <source>
        <dbReference type="ARBA" id="ARBA00007362"/>
    </source>
</evidence>
<protein>
    <recommendedName>
        <fullName evidence="8">EamA domain-containing protein</fullName>
    </recommendedName>
</protein>
<feature type="domain" description="EamA" evidence="8">
    <location>
        <begin position="31"/>
        <end position="159"/>
    </location>
</feature>
<dbReference type="Proteomes" id="UP000218810">
    <property type="component" value="Unassembled WGS sequence"/>
</dbReference>
<organism evidence="9 10">
    <name type="scientific">Dietzia natronolimnaea</name>
    <dbReference type="NCBI Taxonomy" id="161920"/>
    <lineage>
        <taxon>Bacteria</taxon>
        <taxon>Bacillati</taxon>
        <taxon>Actinomycetota</taxon>
        <taxon>Actinomycetes</taxon>
        <taxon>Mycobacteriales</taxon>
        <taxon>Dietziaceae</taxon>
        <taxon>Dietzia</taxon>
    </lineage>
</organism>
<dbReference type="PANTHER" id="PTHR32322:SF2">
    <property type="entry name" value="EAMA DOMAIN-CONTAINING PROTEIN"/>
    <property type="match status" value="1"/>
</dbReference>
<feature type="transmembrane region" description="Helical" evidence="7">
    <location>
        <begin position="145"/>
        <end position="163"/>
    </location>
</feature>
<comment type="subcellular location">
    <subcellularLocation>
        <location evidence="1">Membrane</location>
        <topology evidence="1">Multi-pass membrane protein</topology>
    </subcellularLocation>
</comment>
<dbReference type="InterPro" id="IPR050638">
    <property type="entry name" value="AA-Vitamin_Transporters"/>
</dbReference>
<feature type="transmembrane region" description="Helical" evidence="7">
    <location>
        <begin position="198"/>
        <end position="223"/>
    </location>
</feature>